<reference evidence="2" key="2">
    <citation type="submission" date="2020-09" db="EMBL/GenBank/DDBJ databases">
        <authorList>
            <person name="Sun Q."/>
            <person name="Ohkuma M."/>
        </authorList>
    </citation>
    <scope>NUCLEOTIDE SEQUENCE</scope>
    <source>
        <strain evidence="2">JCM 12862</strain>
    </source>
</reference>
<accession>A0A8J3FIN9</accession>
<evidence type="ECO:0000313" key="3">
    <source>
        <dbReference type="Proteomes" id="UP000612329"/>
    </source>
</evidence>
<dbReference type="Proteomes" id="UP000612329">
    <property type="component" value="Unassembled WGS sequence"/>
</dbReference>
<keyword evidence="1" id="KW-0732">Signal</keyword>
<comment type="caution">
    <text evidence="2">The sequence shown here is derived from an EMBL/GenBank/DDBJ whole genome shotgun (WGS) entry which is preliminary data.</text>
</comment>
<evidence type="ECO:0000313" key="2">
    <source>
        <dbReference type="EMBL" id="GGK34315.1"/>
    </source>
</evidence>
<dbReference type="PROSITE" id="PS51257">
    <property type="entry name" value="PROKAR_LIPOPROTEIN"/>
    <property type="match status" value="1"/>
</dbReference>
<keyword evidence="3" id="KW-1185">Reference proteome</keyword>
<gene>
    <name evidence="2" type="ORF">GCM10007962_30950</name>
</gene>
<organism evidence="2 3">
    <name type="scientific">Yeosuana aromativorans</name>
    <dbReference type="NCBI Taxonomy" id="288019"/>
    <lineage>
        <taxon>Bacteria</taxon>
        <taxon>Pseudomonadati</taxon>
        <taxon>Bacteroidota</taxon>
        <taxon>Flavobacteriia</taxon>
        <taxon>Flavobacteriales</taxon>
        <taxon>Flavobacteriaceae</taxon>
        <taxon>Yeosuana</taxon>
    </lineage>
</organism>
<dbReference type="AlphaFoldDB" id="A0A8J3FIN9"/>
<proteinExistence type="predicted"/>
<sequence>MRHNKNKMMNIKKVLLGMLVFVSISSCSVQQFPVNTETQPFENGGKVFGEKTKELTFKKTSDLHLLGINVKESNVEALVSELDAEKYTIETKSSLWLRILSLGMVDHKTVKVIKREE</sequence>
<protein>
    <recommendedName>
        <fullName evidence="4">Lipoprotein</fullName>
    </recommendedName>
</protein>
<dbReference type="EMBL" id="BMNR01000010">
    <property type="protein sequence ID" value="GGK34315.1"/>
    <property type="molecule type" value="Genomic_DNA"/>
</dbReference>
<evidence type="ECO:0008006" key="4">
    <source>
        <dbReference type="Google" id="ProtNLM"/>
    </source>
</evidence>
<reference evidence="2" key="1">
    <citation type="journal article" date="2014" name="Int. J. Syst. Evol. Microbiol.">
        <title>Complete genome sequence of Corynebacterium casei LMG S-19264T (=DSM 44701T), isolated from a smear-ripened cheese.</title>
        <authorList>
            <consortium name="US DOE Joint Genome Institute (JGI-PGF)"/>
            <person name="Walter F."/>
            <person name="Albersmeier A."/>
            <person name="Kalinowski J."/>
            <person name="Ruckert C."/>
        </authorList>
    </citation>
    <scope>NUCLEOTIDE SEQUENCE</scope>
    <source>
        <strain evidence="2">JCM 12862</strain>
    </source>
</reference>
<evidence type="ECO:0000256" key="1">
    <source>
        <dbReference type="SAM" id="SignalP"/>
    </source>
</evidence>
<name>A0A8J3FIN9_9FLAO</name>
<feature type="signal peptide" evidence="1">
    <location>
        <begin position="1"/>
        <end position="31"/>
    </location>
</feature>
<feature type="chain" id="PRO_5035284199" description="Lipoprotein" evidence="1">
    <location>
        <begin position="32"/>
        <end position="117"/>
    </location>
</feature>